<organism evidence="1">
    <name type="scientific">marine sediment metagenome</name>
    <dbReference type="NCBI Taxonomy" id="412755"/>
    <lineage>
        <taxon>unclassified sequences</taxon>
        <taxon>metagenomes</taxon>
        <taxon>ecological metagenomes</taxon>
    </lineage>
</organism>
<feature type="non-terminal residue" evidence="1">
    <location>
        <position position="1"/>
    </location>
</feature>
<dbReference type="AlphaFoldDB" id="X1LIL5"/>
<comment type="caution">
    <text evidence="1">The sequence shown here is derived from an EMBL/GenBank/DDBJ whole genome shotgun (WGS) entry which is preliminary data.</text>
</comment>
<protein>
    <submittedName>
        <fullName evidence="1">Uncharacterized protein</fullName>
    </submittedName>
</protein>
<proteinExistence type="predicted"/>
<name>X1LIL5_9ZZZZ</name>
<evidence type="ECO:0000313" key="1">
    <source>
        <dbReference type="EMBL" id="GAI19207.1"/>
    </source>
</evidence>
<reference evidence="1" key="1">
    <citation type="journal article" date="2014" name="Front. Microbiol.">
        <title>High frequency of phylogenetically diverse reductive dehalogenase-homologous genes in deep subseafloor sedimentary metagenomes.</title>
        <authorList>
            <person name="Kawai M."/>
            <person name="Futagami T."/>
            <person name="Toyoda A."/>
            <person name="Takaki Y."/>
            <person name="Nishi S."/>
            <person name="Hori S."/>
            <person name="Arai W."/>
            <person name="Tsubouchi T."/>
            <person name="Morono Y."/>
            <person name="Uchiyama I."/>
            <person name="Ito T."/>
            <person name="Fujiyama A."/>
            <person name="Inagaki F."/>
            <person name="Takami H."/>
        </authorList>
    </citation>
    <scope>NUCLEOTIDE SEQUENCE</scope>
    <source>
        <strain evidence="1">Expedition CK06-06</strain>
    </source>
</reference>
<dbReference type="EMBL" id="BARV01019666">
    <property type="protein sequence ID" value="GAI19207.1"/>
    <property type="molecule type" value="Genomic_DNA"/>
</dbReference>
<accession>X1LIL5</accession>
<gene>
    <name evidence="1" type="ORF">S06H3_33000</name>
</gene>
<sequence length="68" mass="7794">YLGVKREYLWQLAGLLEDMDYGAETKFGDPRLRFQFARVGKLPEASRNLIVSIIEAIITYVETGEIQT</sequence>